<dbReference type="AlphaFoldDB" id="A0A7C9I2D7"/>
<evidence type="ECO:0000313" key="3">
    <source>
        <dbReference type="Proteomes" id="UP000483286"/>
    </source>
</evidence>
<sequence>MAQERDDPASALPGLLAHPALGAALTALQAAAVSALPETALVDQAVHWTGGYAEIRASWGDVVASAGRAAGPLTTQRLEHAGRHVGTLVTGFPTDWVGLQTVLAGYALLARLQAAAAGAARRRVGERALDALLSGQDARLPGDGPFALAAAVFAGPETAALSAQKREQALDVLAGAGEGYFQERRLLGHSTVRGDLAVWLWRSLDLNRETQELRLALVASAGRSVRLGVSARSAEDARSAAVGRAFRQARQALRSVATGGGAALFQQMDPLSHLLDSGALSTVREQVQLQLSALGDGGRVEGTLRRYLACGGTLTTLAQETGLHVNTVRARLKRAEEALGAPLHDPALLARLYLAFASTETSGDELELGSG</sequence>
<dbReference type="PANTHER" id="PTHR33744">
    <property type="entry name" value="CARBOHYDRATE DIACID REGULATOR"/>
    <property type="match status" value="1"/>
</dbReference>
<evidence type="ECO:0000313" key="2">
    <source>
        <dbReference type="EMBL" id="MVN86431.1"/>
    </source>
</evidence>
<dbReference type="Gene3D" id="1.10.10.2840">
    <property type="entry name" value="PucR C-terminal helix-turn-helix domain"/>
    <property type="match status" value="1"/>
</dbReference>
<dbReference type="Pfam" id="PF13556">
    <property type="entry name" value="HTH_30"/>
    <property type="match status" value="1"/>
</dbReference>
<keyword evidence="3" id="KW-1185">Reference proteome</keyword>
<reference evidence="2 3" key="1">
    <citation type="submission" date="2019-12" db="EMBL/GenBank/DDBJ databases">
        <title>Deinococcus sp. HMF7620 Genome sequencing and assembly.</title>
        <authorList>
            <person name="Kang H."/>
            <person name="Kim H."/>
            <person name="Joh K."/>
        </authorList>
    </citation>
    <scope>NUCLEOTIDE SEQUENCE [LARGE SCALE GENOMIC DNA]</scope>
    <source>
        <strain evidence="2 3">HMF7620</strain>
    </source>
</reference>
<name>A0A7C9I2D7_9DEIO</name>
<evidence type="ECO:0000259" key="1">
    <source>
        <dbReference type="Pfam" id="PF13556"/>
    </source>
</evidence>
<proteinExistence type="predicted"/>
<dbReference type="InterPro" id="IPR025736">
    <property type="entry name" value="PucR_C-HTH_dom"/>
</dbReference>
<comment type="caution">
    <text evidence="2">The sequence shown here is derived from an EMBL/GenBank/DDBJ whole genome shotgun (WGS) entry which is preliminary data.</text>
</comment>
<accession>A0A7C9I2D7</accession>
<protein>
    <submittedName>
        <fullName evidence="2">PucR family transcriptional regulator</fullName>
    </submittedName>
</protein>
<dbReference type="Proteomes" id="UP000483286">
    <property type="component" value="Unassembled WGS sequence"/>
</dbReference>
<dbReference type="PANTHER" id="PTHR33744:SF1">
    <property type="entry name" value="DNA-BINDING TRANSCRIPTIONAL ACTIVATOR ADER"/>
    <property type="match status" value="1"/>
</dbReference>
<feature type="domain" description="PucR C-terminal helix-turn-helix" evidence="1">
    <location>
        <begin position="303"/>
        <end position="356"/>
    </location>
</feature>
<dbReference type="InterPro" id="IPR042070">
    <property type="entry name" value="PucR_C-HTH_sf"/>
</dbReference>
<dbReference type="InterPro" id="IPR051448">
    <property type="entry name" value="CdaR-like_regulators"/>
</dbReference>
<organism evidence="2 3">
    <name type="scientific">Deinococcus arboris</name>
    <dbReference type="NCBI Taxonomy" id="2682977"/>
    <lineage>
        <taxon>Bacteria</taxon>
        <taxon>Thermotogati</taxon>
        <taxon>Deinococcota</taxon>
        <taxon>Deinococci</taxon>
        <taxon>Deinococcales</taxon>
        <taxon>Deinococcaceae</taxon>
        <taxon>Deinococcus</taxon>
    </lineage>
</organism>
<gene>
    <name evidence="2" type="ORF">GO986_06590</name>
</gene>
<dbReference type="RefSeq" id="WP_157458486.1">
    <property type="nucleotide sequence ID" value="NZ_WQLB01000006.1"/>
</dbReference>
<dbReference type="EMBL" id="WQLB01000006">
    <property type="protein sequence ID" value="MVN86431.1"/>
    <property type="molecule type" value="Genomic_DNA"/>
</dbReference>